<organism evidence="2 3">
    <name type="scientific">Aspergillus sydowii CBS 593.65</name>
    <dbReference type="NCBI Taxonomy" id="1036612"/>
    <lineage>
        <taxon>Eukaryota</taxon>
        <taxon>Fungi</taxon>
        <taxon>Dikarya</taxon>
        <taxon>Ascomycota</taxon>
        <taxon>Pezizomycotina</taxon>
        <taxon>Eurotiomycetes</taxon>
        <taxon>Eurotiomycetidae</taxon>
        <taxon>Eurotiales</taxon>
        <taxon>Aspergillaceae</taxon>
        <taxon>Aspergillus</taxon>
        <taxon>Aspergillus subgen. Nidulantes</taxon>
    </lineage>
</organism>
<evidence type="ECO:0000256" key="1">
    <source>
        <dbReference type="SAM" id="SignalP"/>
    </source>
</evidence>
<evidence type="ECO:0000313" key="2">
    <source>
        <dbReference type="EMBL" id="OJJ61332.1"/>
    </source>
</evidence>
<keyword evidence="1" id="KW-0732">Signal</keyword>
<sequence length="88" mass="10439">MVVTNRTRRLLRITWLCVGLQSVARYGCVFDSTVLMQNIQLHIYPSKSKLCGSGQPKTHSTLLNCFHVFFFFYFFERIQEYGRSRKHM</sequence>
<name>A0A1L9TPI9_9EURO</name>
<gene>
    <name evidence="2" type="ORF">ASPSYDRAFT_822037</name>
</gene>
<dbReference type="RefSeq" id="XP_040705138.1">
    <property type="nucleotide sequence ID" value="XM_040851141.1"/>
</dbReference>
<dbReference type="VEuPathDB" id="FungiDB:ASPSYDRAFT_822037"/>
<feature type="signal peptide" evidence="1">
    <location>
        <begin position="1"/>
        <end position="25"/>
    </location>
</feature>
<protein>
    <recommendedName>
        <fullName evidence="4">Secreted protein</fullName>
    </recommendedName>
</protein>
<keyword evidence="3" id="KW-1185">Reference proteome</keyword>
<feature type="chain" id="PRO_5012928258" description="Secreted protein" evidence="1">
    <location>
        <begin position="26"/>
        <end position="88"/>
    </location>
</feature>
<accession>A0A1L9TPI9</accession>
<evidence type="ECO:0000313" key="3">
    <source>
        <dbReference type="Proteomes" id="UP000184356"/>
    </source>
</evidence>
<dbReference type="Proteomes" id="UP000184356">
    <property type="component" value="Unassembled WGS sequence"/>
</dbReference>
<proteinExistence type="predicted"/>
<dbReference type="AlphaFoldDB" id="A0A1L9TPI9"/>
<dbReference type="EMBL" id="KV878584">
    <property type="protein sequence ID" value="OJJ61332.1"/>
    <property type="molecule type" value="Genomic_DNA"/>
</dbReference>
<dbReference type="GeneID" id="63767214"/>
<evidence type="ECO:0008006" key="4">
    <source>
        <dbReference type="Google" id="ProtNLM"/>
    </source>
</evidence>
<reference evidence="3" key="1">
    <citation type="journal article" date="2017" name="Genome Biol.">
        <title>Comparative genomics reveals high biological diversity and specific adaptations in the industrially and medically important fungal genus Aspergillus.</title>
        <authorList>
            <person name="de Vries R.P."/>
            <person name="Riley R."/>
            <person name="Wiebenga A."/>
            <person name="Aguilar-Osorio G."/>
            <person name="Amillis S."/>
            <person name="Uchima C.A."/>
            <person name="Anderluh G."/>
            <person name="Asadollahi M."/>
            <person name="Askin M."/>
            <person name="Barry K."/>
            <person name="Battaglia E."/>
            <person name="Bayram O."/>
            <person name="Benocci T."/>
            <person name="Braus-Stromeyer S.A."/>
            <person name="Caldana C."/>
            <person name="Canovas D."/>
            <person name="Cerqueira G.C."/>
            <person name="Chen F."/>
            <person name="Chen W."/>
            <person name="Choi C."/>
            <person name="Clum A."/>
            <person name="Dos Santos R.A."/>
            <person name="Damasio A.R."/>
            <person name="Diallinas G."/>
            <person name="Emri T."/>
            <person name="Fekete E."/>
            <person name="Flipphi M."/>
            <person name="Freyberg S."/>
            <person name="Gallo A."/>
            <person name="Gournas C."/>
            <person name="Habgood R."/>
            <person name="Hainaut M."/>
            <person name="Harispe M.L."/>
            <person name="Henrissat B."/>
            <person name="Hilden K.S."/>
            <person name="Hope R."/>
            <person name="Hossain A."/>
            <person name="Karabika E."/>
            <person name="Karaffa L."/>
            <person name="Karanyi Z."/>
            <person name="Krasevec N."/>
            <person name="Kuo A."/>
            <person name="Kusch H."/>
            <person name="LaButti K."/>
            <person name="Lagendijk E.L."/>
            <person name="Lapidus A."/>
            <person name="Levasseur A."/>
            <person name="Lindquist E."/>
            <person name="Lipzen A."/>
            <person name="Logrieco A.F."/>
            <person name="MacCabe A."/>
            <person name="Maekelae M.R."/>
            <person name="Malavazi I."/>
            <person name="Melin P."/>
            <person name="Meyer V."/>
            <person name="Mielnichuk N."/>
            <person name="Miskei M."/>
            <person name="Molnar A.P."/>
            <person name="Mule G."/>
            <person name="Ngan C.Y."/>
            <person name="Orejas M."/>
            <person name="Orosz E."/>
            <person name="Ouedraogo J.P."/>
            <person name="Overkamp K.M."/>
            <person name="Park H.-S."/>
            <person name="Perrone G."/>
            <person name="Piumi F."/>
            <person name="Punt P.J."/>
            <person name="Ram A.F."/>
            <person name="Ramon A."/>
            <person name="Rauscher S."/>
            <person name="Record E."/>
            <person name="Riano-Pachon D.M."/>
            <person name="Robert V."/>
            <person name="Roehrig J."/>
            <person name="Ruller R."/>
            <person name="Salamov A."/>
            <person name="Salih N.S."/>
            <person name="Samson R.A."/>
            <person name="Sandor E."/>
            <person name="Sanguinetti M."/>
            <person name="Schuetze T."/>
            <person name="Sepcic K."/>
            <person name="Shelest E."/>
            <person name="Sherlock G."/>
            <person name="Sophianopoulou V."/>
            <person name="Squina F.M."/>
            <person name="Sun H."/>
            <person name="Susca A."/>
            <person name="Todd R.B."/>
            <person name="Tsang A."/>
            <person name="Unkles S.E."/>
            <person name="van de Wiele N."/>
            <person name="van Rossen-Uffink D."/>
            <person name="Oliveira J.V."/>
            <person name="Vesth T.C."/>
            <person name="Visser J."/>
            <person name="Yu J.-H."/>
            <person name="Zhou M."/>
            <person name="Andersen M.R."/>
            <person name="Archer D.B."/>
            <person name="Baker S.E."/>
            <person name="Benoit I."/>
            <person name="Brakhage A.A."/>
            <person name="Braus G.H."/>
            <person name="Fischer R."/>
            <person name="Frisvad J.C."/>
            <person name="Goldman G.H."/>
            <person name="Houbraken J."/>
            <person name="Oakley B."/>
            <person name="Pocsi I."/>
            <person name="Scazzocchio C."/>
            <person name="Seiboth B."/>
            <person name="vanKuyk P.A."/>
            <person name="Wortman J."/>
            <person name="Dyer P.S."/>
            <person name="Grigoriev I.V."/>
        </authorList>
    </citation>
    <scope>NUCLEOTIDE SEQUENCE [LARGE SCALE GENOMIC DNA]</scope>
    <source>
        <strain evidence="3">CBS 593.65</strain>
    </source>
</reference>